<accession>A0AAV2GZQ0</accession>
<name>A0AAV2GZQ0_LYMST</name>
<evidence type="ECO:0000256" key="1">
    <source>
        <dbReference type="SAM" id="MobiDB-lite"/>
    </source>
</evidence>
<dbReference type="Pfam" id="PF15667">
    <property type="entry name" value="CMIP6"/>
    <property type="match status" value="1"/>
</dbReference>
<feature type="compositionally biased region" description="Basic and acidic residues" evidence="1">
    <location>
        <begin position="330"/>
        <end position="345"/>
    </location>
</feature>
<evidence type="ECO:0000313" key="3">
    <source>
        <dbReference type="Proteomes" id="UP001497497"/>
    </source>
</evidence>
<evidence type="ECO:0000313" key="2">
    <source>
        <dbReference type="EMBL" id="CAL1526887.1"/>
    </source>
</evidence>
<feature type="region of interest" description="Disordered" evidence="1">
    <location>
        <begin position="298"/>
        <end position="351"/>
    </location>
</feature>
<comment type="caution">
    <text evidence="2">The sequence shown here is derived from an EMBL/GenBank/DDBJ whole genome shotgun (WGS) entry which is preliminary data.</text>
</comment>
<organism evidence="2 3">
    <name type="scientific">Lymnaea stagnalis</name>
    <name type="common">Great pond snail</name>
    <name type="synonym">Helix stagnalis</name>
    <dbReference type="NCBI Taxonomy" id="6523"/>
    <lineage>
        <taxon>Eukaryota</taxon>
        <taxon>Metazoa</taxon>
        <taxon>Spiralia</taxon>
        <taxon>Lophotrochozoa</taxon>
        <taxon>Mollusca</taxon>
        <taxon>Gastropoda</taxon>
        <taxon>Heterobranchia</taxon>
        <taxon>Euthyneura</taxon>
        <taxon>Panpulmonata</taxon>
        <taxon>Hygrophila</taxon>
        <taxon>Lymnaeoidea</taxon>
        <taxon>Lymnaeidae</taxon>
        <taxon>Lymnaea</taxon>
    </lineage>
</organism>
<gene>
    <name evidence="2" type="ORF">GSLYS_00001064001</name>
</gene>
<dbReference type="AlphaFoldDB" id="A0AAV2GZQ0"/>
<protein>
    <submittedName>
        <fullName evidence="2">Uncharacterized protein</fullName>
    </submittedName>
</protein>
<keyword evidence="3" id="KW-1185">Reference proteome</keyword>
<dbReference type="PANTHER" id="PTHR35087">
    <property type="entry name" value="SIMILAR TO HYPOTHETICAL PROTEIN FLJ40298"/>
    <property type="match status" value="1"/>
</dbReference>
<dbReference type="Proteomes" id="UP001497497">
    <property type="component" value="Unassembled WGS sequence"/>
</dbReference>
<dbReference type="PANTHER" id="PTHR35087:SF1">
    <property type="entry name" value="RIKEN CDNA 4930505A04 GENE"/>
    <property type="match status" value="1"/>
</dbReference>
<reference evidence="2 3" key="1">
    <citation type="submission" date="2024-04" db="EMBL/GenBank/DDBJ databases">
        <authorList>
            <consortium name="Genoscope - CEA"/>
            <person name="William W."/>
        </authorList>
    </citation>
    <scope>NUCLEOTIDE SEQUENCE [LARGE SCALE GENOMIC DNA]</scope>
</reference>
<sequence length="351" mass="40960">MTMFMPPIQRKKKVEEKYNPDTFRVISDNAESDHTKYRALPYRASFEPHSPLQNSTQFNSWGRNDISLPLRSTRVLPQPLPDYRRHNPQSRSCGFLDKNVRLLCEPVCNVHTTEVQYEEGKWWPARANPGNLIVPPYAEDTQYRIDYNYRRGENPKGCGRHTANINREPALGAIPVNLLKERDGSQRLYKEGLSFEHQYNSRKDPNYPIRGKRHGAFVWDRMDPLSQKKFIDYYRRLEEEERRAQEAGEEGPLKTCSAPVIRSSNHKDFTPKKKPVYVFKRRGSNILKWEDCQNAVPSTPHTNVSVENKRKDQKVTHSLDKLTASNLPDFIEHNTTDTKETKPEYSQDLTE</sequence>
<feature type="compositionally biased region" description="Basic and acidic residues" evidence="1">
    <location>
        <begin position="307"/>
        <end position="320"/>
    </location>
</feature>
<dbReference type="InterPro" id="IPR031365">
    <property type="entry name" value="CMIP6"/>
</dbReference>
<dbReference type="EMBL" id="CAXITT010000010">
    <property type="protein sequence ID" value="CAL1526887.1"/>
    <property type="molecule type" value="Genomic_DNA"/>
</dbReference>
<proteinExistence type="predicted"/>